<evidence type="ECO:0000313" key="2">
    <source>
        <dbReference type="EMBL" id="KAG0549777.1"/>
    </source>
</evidence>
<proteinExistence type="predicted"/>
<dbReference type="EMBL" id="CM027680">
    <property type="protein sequence ID" value="KAG0549777.1"/>
    <property type="molecule type" value="Genomic_DNA"/>
</dbReference>
<name>A0A921UZ48_SORBI</name>
<sequence>MYVEIFLLFLHHTRLHLILFLHPRCSCRGSCLAFDADACTTPAVLPTTSPGGGAQEGPRRRLLCGLPLAAPCLAVAPARICAATWWRRLRGAPPAPPARPPSGGPCVAPRRCYKPRCRCTLAAGSSLAFHGHGKPHEHHGHDEPTRRRLVRLSLNCGNMIEVLMVAIFVSDKRFSCPSKSYELCVVQANVLVL</sequence>
<feature type="chain" id="PRO_5036927669" description="C2H2-type domain-containing protein" evidence="1">
    <location>
        <begin position="16"/>
        <end position="193"/>
    </location>
</feature>
<evidence type="ECO:0008006" key="4">
    <source>
        <dbReference type="Google" id="ProtNLM"/>
    </source>
</evidence>
<dbReference type="AlphaFoldDB" id="A0A921UZ48"/>
<accession>A0A921UZ48</accession>
<feature type="signal peptide" evidence="1">
    <location>
        <begin position="1"/>
        <end position="15"/>
    </location>
</feature>
<organism evidence="2 3">
    <name type="scientific">Sorghum bicolor</name>
    <name type="common">Sorghum</name>
    <name type="synonym">Sorghum vulgare</name>
    <dbReference type="NCBI Taxonomy" id="4558"/>
    <lineage>
        <taxon>Eukaryota</taxon>
        <taxon>Viridiplantae</taxon>
        <taxon>Streptophyta</taxon>
        <taxon>Embryophyta</taxon>
        <taxon>Tracheophyta</taxon>
        <taxon>Spermatophyta</taxon>
        <taxon>Magnoliopsida</taxon>
        <taxon>Liliopsida</taxon>
        <taxon>Poales</taxon>
        <taxon>Poaceae</taxon>
        <taxon>PACMAD clade</taxon>
        <taxon>Panicoideae</taxon>
        <taxon>Andropogonodae</taxon>
        <taxon>Andropogoneae</taxon>
        <taxon>Sorghinae</taxon>
        <taxon>Sorghum</taxon>
    </lineage>
</organism>
<reference evidence="2" key="2">
    <citation type="submission" date="2020-10" db="EMBL/GenBank/DDBJ databases">
        <authorList>
            <person name="Cooper E.A."/>
            <person name="Brenton Z.W."/>
            <person name="Flinn B.S."/>
            <person name="Jenkins J."/>
            <person name="Shu S."/>
            <person name="Flowers D."/>
            <person name="Luo F."/>
            <person name="Wang Y."/>
            <person name="Xia P."/>
            <person name="Barry K."/>
            <person name="Daum C."/>
            <person name="Lipzen A."/>
            <person name="Yoshinaga Y."/>
            <person name="Schmutz J."/>
            <person name="Saski C."/>
            <person name="Vermerris W."/>
            <person name="Kresovich S."/>
        </authorList>
    </citation>
    <scope>NUCLEOTIDE SEQUENCE</scope>
</reference>
<dbReference type="Proteomes" id="UP000807115">
    <property type="component" value="Chromosome 1"/>
</dbReference>
<comment type="caution">
    <text evidence="2">The sequence shown here is derived from an EMBL/GenBank/DDBJ whole genome shotgun (WGS) entry which is preliminary data.</text>
</comment>
<gene>
    <name evidence="2" type="ORF">BDA96_01G283600</name>
</gene>
<keyword evidence="1" id="KW-0732">Signal</keyword>
<evidence type="ECO:0000256" key="1">
    <source>
        <dbReference type="SAM" id="SignalP"/>
    </source>
</evidence>
<protein>
    <recommendedName>
        <fullName evidence="4">C2H2-type domain-containing protein</fullName>
    </recommendedName>
</protein>
<reference evidence="2" key="1">
    <citation type="journal article" date="2019" name="BMC Genomics">
        <title>A new reference genome for Sorghum bicolor reveals high levels of sequence similarity between sweet and grain genotypes: implications for the genetics of sugar metabolism.</title>
        <authorList>
            <person name="Cooper E.A."/>
            <person name="Brenton Z.W."/>
            <person name="Flinn B.S."/>
            <person name="Jenkins J."/>
            <person name="Shu S."/>
            <person name="Flowers D."/>
            <person name="Luo F."/>
            <person name="Wang Y."/>
            <person name="Xia P."/>
            <person name="Barry K."/>
            <person name="Daum C."/>
            <person name="Lipzen A."/>
            <person name="Yoshinaga Y."/>
            <person name="Schmutz J."/>
            <person name="Saski C."/>
            <person name="Vermerris W."/>
            <person name="Kresovich S."/>
        </authorList>
    </citation>
    <scope>NUCLEOTIDE SEQUENCE</scope>
</reference>
<evidence type="ECO:0000313" key="3">
    <source>
        <dbReference type="Proteomes" id="UP000807115"/>
    </source>
</evidence>